<sequence length="240" mass="25598">MGEYNKTIRSSTQWKFGNTASLNLDKDDVLWTPAVRGDLFQFENGSALNITNGSALTVTPSAGLGYGTGTTSEFRSGSTLNMSDSAVIYNLPSGAAGTVFSNSEANATWNISNSVITLNCPNNAQVAIHAYFKPESVINGLTVNGTASNVVWQMGYTTNNSKMVGFKYGGAIFGNGTSNILMDTYTYTGALTTIPNTFVHQTNGGGLMHRCKTEVYSDGSTVAPRQETQGFTVCWDLDLV</sequence>
<organism evidence="1 2">
    <name type="scientific">Daphnia sinensis</name>
    <dbReference type="NCBI Taxonomy" id="1820382"/>
    <lineage>
        <taxon>Eukaryota</taxon>
        <taxon>Metazoa</taxon>
        <taxon>Ecdysozoa</taxon>
        <taxon>Arthropoda</taxon>
        <taxon>Crustacea</taxon>
        <taxon>Branchiopoda</taxon>
        <taxon>Diplostraca</taxon>
        <taxon>Cladocera</taxon>
        <taxon>Anomopoda</taxon>
        <taxon>Daphniidae</taxon>
        <taxon>Daphnia</taxon>
        <taxon>Daphnia similis group</taxon>
    </lineage>
</organism>
<name>A0AAD5KTY7_9CRUS</name>
<dbReference type="EMBL" id="WJBH02000296">
    <property type="protein sequence ID" value="KAI9549500.1"/>
    <property type="molecule type" value="Genomic_DNA"/>
</dbReference>
<gene>
    <name evidence="1" type="ORF">GHT06_001900</name>
</gene>
<dbReference type="AlphaFoldDB" id="A0AAD5KTY7"/>
<accession>A0AAD5KTY7</accession>
<keyword evidence="2" id="KW-1185">Reference proteome</keyword>
<evidence type="ECO:0000313" key="2">
    <source>
        <dbReference type="Proteomes" id="UP000820818"/>
    </source>
</evidence>
<evidence type="ECO:0000313" key="1">
    <source>
        <dbReference type="EMBL" id="KAI9549500.1"/>
    </source>
</evidence>
<proteinExistence type="predicted"/>
<comment type="caution">
    <text evidence="1">The sequence shown here is derived from an EMBL/GenBank/DDBJ whole genome shotgun (WGS) entry which is preliminary data.</text>
</comment>
<protein>
    <submittedName>
        <fullName evidence="1">Uncharacterized protein</fullName>
    </submittedName>
</protein>
<dbReference type="Proteomes" id="UP000820818">
    <property type="component" value="Unassembled WGS sequence"/>
</dbReference>
<reference evidence="1" key="1">
    <citation type="submission" date="2022-05" db="EMBL/GenBank/DDBJ databases">
        <title>A multi-omics perspective on studying reproductive biology in Daphnia sinensis.</title>
        <authorList>
            <person name="Jia J."/>
        </authorList>
    </citation>
    <scope>NUCLEOTIDE SEQUENCE</scope>
    <source>
        <strain evidence="1">WSL</strain>
    </source>
</reference>